<feature type="modified residue" description="4-aspartylphosphate" evidence="7">
    <location>
        <position position="58"/>
    </location>
</feature>
<dbReference type="Proteomes" id="UP000606193">
    <property type="component" value="Unassembled WGS sequence"/>
</dbReference>
<feature type="domain" description="HTH LytTR-type" evidence="9">
    <location>
        <begin position="133"/>
        <end position="233"/>
    </location>
</feature>
<comment type="function">
    <text evidence="6">Required for high-level post-exponential phase expression of a series of secreted proteins.</text>
</comment>
<dbReference type="SMART" id="SM00448">
    <property type="entry name" value="REC"/>
    <property type="match status" value="1"/>
</dbReference>
<keyword evidence="7" id="KW-0597">Phosphoprotein</keyword>
<dbReference type="SMART" id="SM00850">
    <property type="entry name" value="LytTR"/>
    <property type="match status" value="1"/>
</dbReference>
<dbReference type="RefSeq" id="WP_249298506.1">
    <property type="nucleotide sequence ID" value="NZ_JACRSX010000023.1"/>
</dbReference>
<evidence type="ECO:0000256" key="6">
    <source>
        <dbReference type="ARBA" id="ARBA00037164"/>
    </source>
</evidence>
<name>A0ABR7N607_9FIRM</name>
<evidence type="ECO:0000313" key="11">
    <source>
        <dbReference type="Proteomes" id="UP000606193"/>
    </source>
</evidence>
<dbReference type="PANTHER" id="PTHR37299:SF3">
    <property type="entry name" value="STAGE 0 SPORULATION PROTEIN A HOMOLOG"/>
    <property type="match status" value="1"/>
</dbReference>
<dbReference type="PROSITE" id="PS50110">
    <property type="entry name" value="RESPONSE_REGULATORY"/>
    <property type="match status" value="1"/>
</dbReference>
<keyword evidence="2" id="KW-0963">Cytoplasm</keyword>
<dbReference type="EMBL" id="JACRSX010000023">
    <property type="protein sequence ID" value="MBC8563467.1"/>
    <property type="molecule type" value="Genomic_DNA"/>
</dbReference>
<accession>A0ABR7N607</accession>
<evidence type="ECO:0000313" key="10">
    <source>
        <dbReference type="EMBL" id="MBC8563467.1"/>
    </source>
</evidence>
<dbReference type="Pfam" id="PF04397">
    <property type="entry name" value="LytTR"/>
    <property type="match status" value="1"/>
</dbReference>
<dbReference type="Gene3D" id="3.40.50.2300">
    <property type="match status" value="1"/>
</dbReference>
<evidence type="ECO:0000256" key="1">
    <source>
        <dbReference type="ARBA" id="ARBA00018672"/>
    </source>
</evidence>
<dbReference type="SUPFAM" id="SSF52172">
    <property type="entry name" value="CheY-like"/>
    <property type="match status" value="1"/>
</dbReference>
<evidence type="ECO:0000256" key="2">
    <source>
        <dbReference type="ARBA" id="ARBA00022490"/>
    </source>
</evidence>
<dbReference type="InterPro" id="IPR011006">
    <property type="entry name" value="CheY-like_superfamily"/>
</dbReference>
<dbReference type="Pfam" id="PF00072">
    <property type="entry name" value="Response_reg"/>
    <property type="match status" value="1"/>
</dbReference>
<dbReference type="InterPro" id="IPR001789">
    <property type="entry name" value="Sig_transdc_resp-reg_receiver"/>
</dbReference>
<sequence>MRIAICDDDVILCHQLEGIILGFGKNEDVPVQTSVFFDGKGLWKYMKQGNHFDLIFLDIEMEQMNGIAVGRAIRDTLGDEECKIVFISSRRDYAMELFAIRPMDFLVKPVTEEKLKAVWELYSRLYQKEQNVFYYQAKGNKNYIAFSRILYFRADNRKIEIHTIDRDVVTFYGKMSEVKRQTDAGRFIQISRSELVNYNAVEEYREHMLILRGGERLLIVASRRKTAGLQISDYMGEMMKNVGSDY</sequence>
<feature type="domain" description="Response regulatory" evidence="8">
    <location>
        <begin position="2"/>
        <end position="123"/>
    </location>
</feature>
<organism evidence="10 11">
    <name type="scientific">Jutongia huaianensis</name>
    <dbReference type="NCBI Taxonomy" id="2763668"/>
    <lineage>
        <taxon>Bacteria</taxon>
        <taxon>Bacillati</taxon>
        <taxon>Bacillota</taxon>
        <taxon>Clostridia</taxon>
        <taxon>Lachnospirales</taxon>
        <taxon>Lachnospiraceae</taxon>
        <taxon>Jutongia</taxon>
    </lineage>
</organism>
<gene>
    <name evidence="10" type="ORF">H8704_12685</name>
</gene>
<reference evidence="10 11" key="1">
    <citation type="submission" date="2020-08" db="EMBL/GenBank/DDBJ databases">
        <title>Genome public.</title>
        <authorList>
            <person name="Liu C."/>
            <person name="Sun Q."/>
        </authorList>
    </citation>
    <scope>NUCLEOTIDE SEQUENCE [LARGE SCALE GENOMIC DNA]</scope>
    <source>
        <strain evidence="10 11">NSJ-37</strain>
    </source>
</reference>
<keyword evidence="11" id="KW-1185">Reference proteome</keyword>
<comment type="function">
    <text evidence="5">May play the central regulatory role in sporulation. It may be an element of the effector pathway responsible for the activation of sporulation genes in response to nutritional stress. Spo0A may act in concert with spo0H (a sigma factor) to control the expression of some genes that are critical to the sporulation process.</text>
</comment>
<comment type="caution">
    <text evidence="10">The sequence shown here is derived from an EMBL/GenBank/DDBJ whole genome shotgun (WGS) entry which is preliminary data.</text>
</comment>
<dbReference type="InterPro" id="IPR007492">
    <property type="entry name" value="LytTR_DNA-bd_dom"/>
</dbReference>
<evidence type="ECO:0000259" key="9">
    <source>
        <dbReference type="PROSITE" id="PS50930"/>
    </source>
</evidence>
<keyword evidence="4" id="KW-0010">Activator</keyword>
<evidence type="ECO:0000259" key="8">
    <source>
        <dbReference type="PROSITE" id="PS50110"/>
    </source>
</evidence>
<protein>
    <recommendedName>
        <fullName evidence="1">Stage 0 sporulation protein A homolog</fullName>
    </recommendedName>
</protein>
<dbReference type="PROSITE" id="PS50930">
    <property type="entry name" value="HTH_LYTTR"/>
    <property type="match status" value="1"/>
</dbReference>
<proteinExistence type="predicted"/>
<evidence type="ECO:0000256" key="4">
    <source>
        <dbReference type="ARBA" id="ARBA00023159"/>
    </source>
</evidence>
<evidence type="ECO:0000256" key="3">
    <source>
        <dbReference type="ARBA" id="ARBA00023012"/>
    </source>
</evidence>
<evidence type="ECO:0000256" key="5">
    <source>
        <dbReference type="ARBA" id="ARBA00024867"/>
    </source>
</evidence>
<dbReference type="InterPro" id="IPR046947">
    <property type="entry name" value="LytR-like"/>
</dbReference>
<dbReference type="Gene3D" id="2.40.50.1020">
    <property type="entry name" value="LytTr DNA-binding domain"/>
    <property type="match status" value="1"/>
</dbReference>
<keyword evidence="3" id="KW-0902">Two-component regulatory system</keyword>
<dbReference type="PANTHER" id="PTHR37299">
    <property type="entry name" value="TRANSCRIPTIONAL REGULATOR-RELATED"/>
    <property type="match status" value="1"/>
</dbReference>
<evidence type="ECO:0000256" key="7">
    <source>
        <dbReference type="PROSITE-ProRule" id="PRU00169"/>
    </source>
</evidence>